<reference evidence="2" key="1">
    <citation type="submission" date="2023-01" db="EMBL/GenBank/DDBJ databases">
        <title>Genome assembly of the deep-sea coral Lophelia pertusa.</title>
        <authorList>
            <person name="Herrera S."/>
            <person name="Cordes E."/>
        </authorList>
    </citation>
    <scope>NUCLEOTIDE SEQUENCE</scope>
    <source>
        <strain evidence="2">USNM1676648</strain>
        <tissue evidence="2">Polyp</tissue>
    </source>
</reference>
<dbReference type="PANTHER" id="PTHR11699">
    <property type="entry name" value="ALDEHYDE DEHYDROGENASE-RELATED"/>
    <property type="match status" value="1"/>
</dbReference>
<dbReference type="EC" id="1.2.1.3" evidence="2"/>
<proteinExistence type="predicted"/>
<gene>
    <name evidence="2" type="primary">ALDH2_6</name>
    <name evidence="2" type="ORF">OS493_028082</name>
</gene>
<protein>
    <submittedName>
        <fullName evidence="2">Aldehyde dehydrogenase, mitochondrial</fullName>
        <ecNumber evidence="2">1.2.1.3</ecNumber>
    </submittedName>
</protein>
<evidence type="ECO:0000259" key="1">
    <source>
        <dbReference type="Pfam" id="PF00171"/>
    </source>
</evidence>
<sequence>MDVTVSALISFGMLTTHYPPQKLKIDDSPEVKYNQVFINNKFVDSVSGKIFPTINPATGEKICDVAEGDKADIDVAVRASKEAFKLGSPWRTTDASERGRLLNKLADLIERDQAYLAVSTFRKKTNPFVRCMAAMINVLQLAIVGS</sequence>
<evidence type="ECO:0000313" key="3">
    <source>
        <dbReference type="Proteomes" id="UP001163046"/>
    </source>
</evidence>
<dbReference type="InterPro" id="IPR015590">
    <property type="entry name" value="Aldehyde_DH_dom"/>
</dbReference>
<dbReference type="OrthoDB" id="6509558at2759"/>
<organism evidence="2 3">
    <name type="scientific">Desmophyllum pertusum</name>
    <dbReference type="NCBI Taxonomy" id="174260"/>
    <lineage>
        <taxon>Eukaryota</taxon>
        <taxon>Metazoa</taxon>
        <taxon>Cnidaria</taxon>
        <taxon>Anthozoa</taxon>
        <taxon>Hexacorallia</taxon>
        <taxon>Scleractinia</taxon>
        <taxon>Caryophylliina</taxon>
        <taxon>Caryophylliidae</taxon>
        <taxon>Desmophyllum</taxon>
    </lineage>
</organism>
<dbReference type="SUPFAM" id="SSF53720">
    <property type="entry name" value="ALDH-like"/>
    <property type="match status" value="1"/>
</dbReference>
<comment type="caution">
    <text evidence="2">The sequence shown here is derived from an EMBL/GenBank/DDBJ whole genome shotgun (WGS) entry which is preliminary data.</text>
</comment>
<dbReference type="InterPro" id="IPR016162">
    <property type="entry name" value="Ald_DH_N"/>
</dbReference>
<name>A0A9W9ZKW3_9CNID</name>
<dbReference type="AlphaFoldDB" id="A0A9W9ZKW3"/>
<dbReference type="Pfam" id="PF00171">
    <property type="entry name" value="Aldedh"/>
    <property type="match status" value="1"/>
</dbReference>
<dbReference type="Proteomes" id="UP001163046">
    <property type="component" value="Unassembled WGS sequence"/>
</dbReference>
<keyword evidence="2" id="KW-0560">Oxidoreductase</keyword>
<dbReference type="EMBL" id="MU825899">
    <property type="protein sequence ID" value="KAJ7383406.1"/>
    <property type="molecule type" value="Genomic_DNA"/>
</dbReference>
<accession>A0A9W9ZKW3</accession>
<dbReference type="InterPro" id="IPR016161">
    <property type="entry name" value="Ald_DH/histidinol_DH"/>
</dbReference>
<dbReference type="GO" id="GO:0004029">
    <property type="term" value="F:aldehyde dehydrogenase (NAD+) activity"/>
    <property type="evidence" value="ECO:0007669"/>
    <property type="project" value="UniProtKB-EC"/>
</dbReference>
<keyword evidence="3" id="KW-1185">Reference proteome</keyword>
<evidence type="ECO:0000313" key="2">
    <source>
        <dbReference type="EMBL" id="KAJ7383406.1"/>
    </source>
</evidence>
<feature type="domain" description="Aldehyde dehydrogenase" evidence="1">
    <location>
        <begin position="42"/>
        <end position="127"/>
    </location>
</feature>
<dbReference type="Gene3D" id="3.40.605.10">
    <property type="entry name" value="Aldehyde Dehydrogenase, Chain A, domain 1"/>
    <property type="match status" value="1"/>
</dbReference>